<proteinExistence type="predicted"/>
<protein>
    <submittedName>
        <fullName evidence="3">Diguanylate phosphodiesterase</fullName>
    </submittedName>
</protein>
<reference evidence="3" key="1">
    <citation type="journal article" date="2014" name="Int. J. Syst. Evol. Microbiol.">
        <title>Complete genome sequence of Corynebacterium casei LMG S-19264T (=DSM 44701T), isolated from a smear-ripened cheese.</title>
        <authorList>
            <consortium name="US DOE Joint Genome Institute (JGI-PGF)"/>
            <person name="Walter F."/>
            <person name="Albersmeier A."/>
            <person name="Kalinowski J."/>
            <person name="Ruckert C."/>
        </authorList>
    </citation>
    <scope>NUCLEOTIDE SEQUENCE</scope>
    <source>
        <strain evidence="3">CGMCC 1.15254</strain>
    </source>
</reference>
<name>A0A917FDR5_9PROT</name>
<dbReference type="GO" id="GO:0071111">
    <property type="term" value="F:cyclic-guanylate-specific phosphodiesterase activity"/>
    <property type="evidence" value="ECO:0007669"/>
    <property type="project" value="InterPro"/>
</dbReference>
<reference evidence="3" key="2">
    <citation type="submission" date="2020-09" db="EMBL/GenBank/DDBJ databases">
        <authorList>
            <person name="Sun Q."/>
            <person name="Zhou Y."/>
        </authorList>
    </citation>
    <scope>NUCLEOTIDE SEQUENCE</scope>
    <source>
        <strain evidence="3">CGMCC 1.15254</strain>
    </source>
</reference>
<dbReference type="CDD" id="cd00130">
    <property type="entry name" value="PAS"/>
    <property type="match status" value="1"/>
</dbReference>
<dbReference type="AlphaFoldDB" id="A0A917FDR5"/>
<dbReference type="SUPFAM" id="SSF55785">
    <property type="entry name" value="PYP-like sensor domain (PAS domain)"/>
    <property type="match status" value="1"/>
</dbReference>
<keyword evidence="4" id="KW-1185">Reference proteome</keyword>
<dbReference type="InterPro" id="IPR035965">
    <property type="entry name" value="PAS-like_dom_sf"/>
</dbReference>
<dbReference type="InterPro" id="IPR050706">
    <property type="entry name" value="Cyclic-di-GMP_PDE-like"/>
</dbReference>
<dbReference type="RefSeq" id="WP_188666666.1">
    <property type="nucleotide sequence ID" value="NZ_BMHV01000029.1"/>
</dbReference>
<gene>
    <name evidence="3" type="ORF">GCM10011332_29650</name>
</gene>
<evidence type="ECO:0000259" key="2">
    <source>
        <dbReference type="PROSITE" id="PS50883"/>
    </source>
</evidence>
<comment type="caution">
    <text evidence="3">The sequence shown here is derived from an EMBL/GenBank/DDBJ whole genome shotgun (WGS) entry which is preliminary data.</text>
</comment>
<dbReference type="SMART" id="SM00052">
    <property type="entry name" value="EAL"/>
    <property type="match status" value="1"/>
</dbReference>
<organism evidence="3 4">
    <name type="scientific">Terasakiella brassicae</name>
    <dbReference type="NCBI Taxonomy" id="1634917"/>
    <lineage>
        <taxon>Bacteria</taxon>
        <taxon>Pseudomonadati</taxon>
        <taxon>Pseudomonadota</taxon>
        <taxon>Alphaproteobacteria</taxon>
        <taxon>Rhodospirillales</taxon>
        <taxon>Terasakiellaceae</taxon>
        <taxon>Terasakiella</taxon>
    </lineage>
</organism>
<dbReference type="Proteomes" id="UP000632498">
    <property type="component" value="Unassembled WGS sequence"/>
</dbReference>
<evidence type="ECO:0000259" key="1">
    <source>
        <dbReference type="PROSITE" id="PS50112"/>
    </source>
</evidence>
<accession>A0A917FDR5</accession>
<dbReference type="InterPro" id="IPR001633">
    <property type="entry name" value="EAL_dom"/>
</dbReference>
<sequence length="557" mass="61929">MASIDKTKREKERFVALSFCRADLLFELNDNRDIEFVAGATPVLLGKTAQEMTATSFADYIHNEDVKLVNELLDTASNKGRLDDATLYLKGPKGMKLRVSLSGYRVPDFNNHFFLALKVDPHRGSFGKIEPLKREEETNLLETESFAQAASERVTSFIHAGGDAQVSMLKVNHLDKLLNTVGATDKQKLLGEIGSILSESSLGGDTASRIDDTSFSFAHASTVDTQAINEKIEALAAQIHPDGDMVQAISSTLDVDGAGMSEDQVARALIHTMQRFCENKGSVRENALSDVLSGMMTNTVKNVGFIKEVAKNMDFDIHFMPINDLKRGYVHHFEGLLRFKGERSKESPYHMICLAEEVGIICDLDMAVVKKSIERVHHFRQTHFLPPLAINLSGASLGNDMFMRTLYNMLKDSPEMSGHLLFEITESARIEDLPKVNRILQSIRKLDFEVCLDDFGAGAASFDYLNGLDVDVVKFDGPVVKRAYSTEKGNDLLRAMSNMCHDLNIHTVAEMVEDAAMAKHMQDCGIDFGQGWFFGKPDPDPIQYANKFAPTSKVRRK</sequence>
<dbReference type="Pfam" id="PF00563">
    <property type="entry name" value="EAL"/>
    <property type="match status" value="1"/>
</dbReference>
<evidence type="ECO:0000313" key="3">
    <source>
        <dbReference type="EMBL" id="GGF73659.1"/>
    </source>
</evidence>
<dbReference type="PROSITE" id="PS50112">
    <property type="entry name" value="PAS"/>
    <property type="match status" value="1"/>
</dbReference>
<dbReference type="PANTHER" id="PTHR33121">
    <property type="entry name" value="CYCLIC DI-GMP PHOSPHODIESTERASE PDEF"/>
    <property type="match status" value="1"/>
</dbReference>
<dbReference type="Gene3D" id="3.30.450.20">
    <property type="entry name" value="PAS domain"/>
    <property type="match status" value="1"/>
</dbReference>
<dbReference type="PROSITE" id="PS50883">
    <property type="entry name" value="EAL"/>
    <property type="match status" value="1"/>
</dbReference>
<dbReference type="PANTHER" id="PTHR33121:SF15">
    <property type="entry name" value="BLUE LIGHT- AND TEMPERATURE-REGULATED ANTIREPRESSOR BLUF"/>
    <property type="match status" value="1"/>
</dbReference>
<dbReference type="Gene3D" id="3.20.20.450">
    <property type="entry name" value="EAL domain"/>
    <property type="match status" value="1"/>
</dbReference>
<dbReference type="SUPFAM" id="SSF141868">
    <property type="entry name" value="EAL domain-like"/>
    <property type="match status" value="1"/>
</dbReference>
<dbReference type="CDD" id="cd01948">
    <property type="entry name" value="EAL"/>
    <property type="match status" value="1"/>
</dbReference>
<feature type="domain" description="PAS" evidence="1">
    <location>
        <begin position="25"/>
        <end position="80"/>
    </location>
</feature>
<dbReference type="EMBL" id="BMHV01000029">
    <property type="protein sequence ID" value="GGF73659.1"/>
    <property type="molecule type" value="Genomic_DNA"/>
</dbReference>
<feature type="domain" description="EAL" evidence="2">
    <location>
        <begin position="299"/>
        <end position="551"/>
    </location>
</feature>
<evidence type="ECO:0000313" key="4">
    <source>
        <dbReference type="Proteomes" id="UP000632498"/>
    </source>
</evidence>
<dbReference type="InterPro" id="IPR000014">
    <property type="entry name" value="PAS"/>
</dbReference>
<dbReference type="InterPro" id="IPR035919">
    <property type="entry name" value="EAL_sf"/>
</dbReference>